<dbReference type="EMBL" id="JAFEMO010000014">
    <property type="protein sequence ID" value="KAH7547849.1"/>
    <property type="molecule type" value="Genomic_DNA"/>
</dbReference>
<reference evidence="2 3" key="1">
    <citation type="submission" date="2021-02" db="EMBL/GenBank/DDBJ databases">
        <title>Plant Genome Project.</title>
        <authorList>
            <person name="Zhang R.-G."/>
        </authorList>
    </citation>
    <scope>NUCLEOTIDE SEQUENCE [LARGE SCALE GENOMIC DNA]</scope>
    <source>
        <tissue evidence="2">Leaves</tissue>
    </source>
</reference>
<comment type="caution">
    <text evidence="2">The sequence shown here is derived from an EMBL/GenBank/DDBJ whole genome shotgun (WGS) entry which is preliminary data.</text>
</comment>
<sequence>MGFLAAKACIEFDRHATFQESGLLRASVSVPNSKLEWSFSTQEMEVSAVSSRFNEKQSTDYSTPAKEENMPAGKNRSASGFVNHGKFLALDDIY</sequence>
<protein>
    <submittedName>
        <fullName evidence="2">Uncharacterized protein</fullName>
    </submittedName>
</protein>
<proteinExistence type="predicted"/>
<evidence type="ECO:0000313" key="2">
    <source>
        <dbReference type="EMBL" id="KAH7547849.1"/>
    </source>
</evidence>
<accession>A0ABQ8H3G8</accession>
<evidence type="ECO:0000313" key="3">
    <source>
        <dbReference type="Proteomes" id="UP000827721"/>
    </source>
</evidence>
<gene>
    <name evidence="2" type="ORF">JRO89_XS14G0026800</name>
</gene>
<evidence type="ECO:0000256" key="1">
    <source>
        <dbReference type="SAM" id="MobiDB-lite"/>
    </source>
</evidence>
<keyword evidence="3" id="KW-1185">Reference proteome</keyword>
<dbReference type="Proteomes" id="UP000827721">
    <property type="component" value="Unassembled WGS sequence"/>
</dbReference>
<feature type="region of interest" description="Disordered" evidence="1">
    <location>
        <begin position="50"/>
        <end position="78"/>
    </location>
</feature>
<organism evidence="2 3">
    <name type="scientific">Xanthoceras sorbifolium</name>
    <dbReference type="NCBI Taxonomy" id="99658"/>
    <lineage>
        <taxon>Eukaryota</taxon>
        <taxon>Viridiplantae</taxon>
        <taxon>Streptophyta</taxon>
        <taxon>Embryophyta</taxon>
        <taxon>Tracheophyta</taxon>
        <taxon>Spermatophyta</taxon>
        <taxon>Magnoliopsida</taxon>
        <taxon>eudicotyledons</taxon>
        <taxon>Gunneridae</taxon>
        <taxon>Pentapetalae</taxon>
        <taxon>rosids</taxon>
        <taxon>malvids</taxon>
        <taxon>Sapindales</taxon>
        <taxon>Sapindaceae</taxon>
        <taxon>Xanthoceroideae</taxon>
        <taxon>Xanthoceras</taxon>
    </lineage>
</organism>
<name>A0ABQ8H3G8_9ROSI</name>